<dbReference type="AlphaFoldDB" id="A0A1I7YIW1"/>
<dbReference type="SUPFAM" id="SSF49265">
    <property type="entry name" value="Fibronectin type III"/>
    <property type="match status" value="1"/>
</dbReference>
<dbReference type="WBParaSite" id="L893_g1687.t1">
    <property type="protein sequence ID" value="L893_g1687.t1"/>
    <property type="gene ID" value="L893_g1687"/>
</dbReference>
<dbReference type="Gene3D" id="2.60.40.10">
    <property type="entry name" value="Immunoglobulins"/>
    <property type="match status" value="1"/>
</dbReference>
<keyword evidence="1" id="KW-1185">Reference proteome</keyword>
<dbReference type="InterPro" id="IPR013783">
    <property type="entry name" value="Ig-like_fold"/>
</dbReference>
<protein>
    <submittedName>
        <fullName evidence="2">Fibronectin type-III domain-containing protein</fullName>
    </submittedName>
</protein>
<evidence type="ECO:0000313" key="1">
    <source>
        <dbReference type="Proteomes" id="UP000095287"/>
    </source>
</evidence>
<evidence type="ECO:0000313" key="2">
    <source>
        <dbReference type="WBParaSite" id="L893_g1687.t1"/>
    </source>
</evidence>
<name>A0A1I7YIW1_9BILA</name>
<dbReference type="InterPro" id="IPR036116">
    <property type="entry name" value="FN3_sf"/>
</dbReference>
<reference evidence="2" key="1">
    <citation type="submission" date="2016-11" db="UniProtKB">
        <authorList>
            <consortium name="WormBaseParasite"/>
        </authorList>
    </citation>
    <scope>IDENTIFICATION</scope>
</reference>
<accession>A0A1I7YIW1</accession>
<sequence length="170" mass="18871">MKQERHIAFSNMETRIYMPPRRRSLNSTTISPGRAPLLPPSEGDMTFCAISSSDGLVNVSTRGITLNNMHHFTHYSISVRACQDVTESGARCSQAQVVKVKTRAIPEKDLIDVSTVRVEVNNSTGTMERKVSWEHPEDPNGAVFAYKVWMGLVGENVSLLFRDSGYAALL</sequence>
<dbReference type="Proteomes" id="UP000095287">
    <property type="component" value="Unplaced"/>
</dbReference>
<proteinExistence type="predicted"/>
<organism evidence="1 2">
    <name type="scientific">Steinernema glaseri</name>
    <dbReference type="NCBI Taxonomy" id="37863"/>
    <lineage>
        <taxon>Eukaryota</taxon>
        <taxon>Metazoa</taxon>
        <taxon>Ecdysozoa</taxon>
        <taxon>Nematoda</taxon>
        <taxon>Chromadorea</taxon>
        <taxon>Rhabditida</taxon>
        <taxon>Tylenchina</taxon>
        <taxon>Panagrolaimomorpha</taxon>
        <taxon>Strongyloidoidea</taxon>
        <taxon>Steinernematidae</taxon>
        <taxon>Steinernema</taxon>
    </lineage>
</organism>